<name>A0A410M8D8_9BACI</name>
<feature type="modified residue" description="4-aspartylphosphate" evidence="3 5">
    <location>
        <position position="56"/>
    </location>
</feature>
<comment type="domain">
    <text evidence="3">Contains a C-terminal catalytic domain, and an N-terminal region which modulates catalytic activity.</text>
</comment>
<evidence type="ECO:0000256" key="1">
    <source>
        <dbReference type="ARBA" id="ARBA00022801"/>
    </source>
</evidence>
<evidence type="ECO:0000256" key="3">
    <source>
        <dbReference type="HAMAP-Rule" id="MF_00099"/>
    </source>
</evidence>
<dbReference type="OrthoDB" id="9793421at2"/>
<dbReference type="GO" id="GO:0005737">
    <property type="term" value="C:cytoplasm"/>
    <property type="evidence" value="ECO:0007669"/>
    <property type="project" value="UniProtKB-SubCell"/>
</dbReference>
<dbReference type="SUPFAM" id="SSF52738">
    <property type="entry name" value="Methylesterase CheB, C-terminal domain"/>
    <property type="match status" value="1"/>
</dbReference>
<dbReference type="InterPro" id="IPR011006">
    <property type="entry name" value="CheY-like_superfamily"/>
</dbReference>
<dbReference type="Gene3D" id="3.40.50.2300">
    <property type="match status" value="1"/>
</dbReference>
<dbReference type="EC" id="3.1.1.61" evidence="3"/>
<comment type="catalytic activity">
    <reaction evidence="2 3">
        <text>[protein]-L-glutamate 5-O-methyl ester + H2O = L-glutamyl-[protein] + methanol + H(+)</text>
        <dbReference type="Rhea" id="RHEA:23236"/>
        <dbReference type="Rhea" id="RHEA-COMP:10208"/>
        <dbReference type="Rhea" id="RHEA-COMP:10311"/>
        <dbReference type="ChEBI" id="CHEBI:15377"/>
        <dbReference type="ChEBI" id="CHEBI:15378"/>
        <dbReference type="ChEBI" id="CHEBI:17790"/>
        <dbReference type="ChEBI" id="CHEBI:29973"/>
        <dbReference type="ChEBI" id="CHEBI:82795"/>
        <dbReference type="EC" id="3.1.1.61"/>
    </reaction>
</comment>
<accession>A0A410M8D8</accession>
<feature type="active site" evidence="3 4">
    <location>
        <position position="288"/>
    </location>
</feature>
<dbReference type="Pfam" id="PF00072">
    <property type="entry name" value="Response_reg"/>
    <property type="match status" value="1"/>
</dbReference>
<dbReference type="HAMAP" id="MF_00099">
    <property type="entry name" value="CheB_chemtxs"/>
    <property type="match status" value="1"/>
</dbReference>
<evidence type="ECO:0000256" key="2">
    <source>
        <dbReference type="ARBA" id="ARBA00048267"/>
    </source>
</evidence>
<protein>
    <recommendedName>
        <fullName evidence="3">Protein-glutamate methylesterase/protein-glutamine glutaminase</fullName>
        <ecNumber evidence="3">3.1.1.61</ecNumber>
        <ecNumber evidence="3">3.5.1.44</ecNumber>
    </recommendedName>
</protein>
<dbReference type="GO" id="GO:0000156">
    <property type="term" value="F:phosphorelay response regulator activity"/>
    <property type="evidence" value="ECO:0007669"/>
    <property type="project" value="InterPro"/>
</dbReference>
<dbReference type="PROSITE" id="PS50122">
    <property type="entry name" value="CHEB"/>
    <property type="match status" value="1"/>
</dbReference>
<proteinExistence type="inferred from homology"/>
<comment type="subcellular location">
    <subcellularLocation>
        <location evidence="3">Cytoplasm</location>
    </subcellularLocation>
</comment>
<dbReference type="Gene3D" id="3.40.50.180">
    <property type="entry name" value="Methylesterase CheB, C-terminal domain"/>
    <property type="match status" value="1"/>
</dbReference>
<dbReference type="InterPro" id="IPR035909">
    <property type="entry name" value="CheB_C"/>
</dbReference>
<dbReference type="PANTHER" id="PTHR42872">
    <property type="entry name" value="PROTEIN-GLUTAMATE METHYLESTERASE/PROTEIN-GLUTAMINE GLUTAMINASE"/>
    <property type="match status" value="1"/>
</dbReference>
<dbReference type="PIRSF" id="PIRSF000876">
    <property type="entry name" value="RR_chemtxs_CheB"/>
    <property type="match status" value="1"/>
</dbReference>
<dbReference type="KEGG" id="hli:HLI_01580"/>
<dbReference type="NCBIfam" id="NF009206">
    <property type="entry name" value="PRK12555.1"/>
    <property type="match status" value="1"/>
</dbReference>
<dbReference type="GO" id="GO:0006935">
    <property type="term" value="P:chemotaxis"/>
    <property type="evidence" value="ECO:0007669"/>
    <property type="project" value="UniProtKB-UniRule"/>
</dbReference>
<evidence type="ECO:0000256" key="4">
    <source>
        <dbReference type="PROSITE-ProRule" id="PRU00050"/>
    </source>
</evidence>
<comment type="similarity">
    <text evidence="3">Belongs to the CheB family.</text>
</comment>
<keyword evidence="3 5" id="KW-0597">Phosphoprotein</keyword>
<dbReference type="PROSITE" id="PS50110">
    <property type="entry name" value="RESPONSE_REGULATORY"/>
    <property type="match status" value="1"/>
</dbReference>
<comment type="PTM">
    <text evidence="3">Phosphorylated by CheA. Phosphorylation of the N-terminal regulatory domain activates the methylesterase activity.</text>
</comment>
<organism evidence="8 9">
    <name type="scientific">Halobacillus litoralis</name>
    <dbReference type="NCBI Taxonomy" id="45668"/>
    <lineage>
        <taxon>Bacteria</taxon>
        <taxon>Bacillati</taxon>
        <taxon>Bacillota</taxon>
        <taxon>Bacilli</taxon>
        <taxon>Bacillales</taxon>
        <taxon>Bacillaceae</taxon>
        <taxon>Halobacillus</taxon>
    </lineage>
</organism>
<sequence length="350" mass="38048">MKKVNVLIVDDSAFMRRILTDILNKDYRIEVVGTARNGKDCLQKMEMLKPDVITLDVEMPIMDGLEALDHIMKKNPKPVVMVSSLTKEGAESTVKAMSLGAVDFIQKPSGSISLDMETVDSHIIKKVLVASDANVVTCEQPLLHKKVPLPDDYQLKGNLVAIGTSTGGPRALQQVLTSLPGDLPAPIAVVQHMPKGFTKSLADRLDKLCSIQVKEAEHLEKLINGTAYIAPGGYHMHVRQKQNELVIELDESDPVHGHRPSVNRLFSSLSQLKGISTTSVVMTGMGADGAEGLFELKQRAGGTHSIAEAETSCVVYGMPKAIVKSGLADEVRELRDISRSIIESLQIKRG</sequence>
<gene>
    <name evidence="3" type="primary">cheB</name>
    <name evidence="8" type="ORF">HLI_01580</name>
</gene>
<dbReference type="SUPFAM" id="SSF52172">
    <property type="entry name" value="CheY-like"/>
    <property type="match status" value="1"/>
</dbReference>
<dbReference type="RefSeq" id="WP_128522743.1">
    <property type="nucleotide sequence ID" value="NZ_CP026118.1"/>
</dbReference>
<comment type="function">
    <text evidence="3">Involved in chemotaxis. Part of a chemotaxis signal transduction system that modulates chemotaxis in response to various stimuli. Catalyzes the demethylation of specific methylglutamate residues introduced into the chemoreceptors (methyl-accepting chemotaxis proteins or MCP) by CheR. Also mediates the irreversible deamidation of specific glutamine residues to glutamic acid.</text>
</comment>
<dbReference type="Pfam" id="PF01339">
    <property type="entry name" value="CheB_methylest"/>
    <property type="match status" value="1"/>
</dbReference>
<comment type="catalytic activity">
    <reaction evidence="3">
        <text>L-glutaminyl-[protein] + H2O = L-glutamyl-[protein] + NH4(+)</text>
        <dbReference type="Rhea" id="RHEA:16441"/>
        <dbReference type="Rhea" id="RHEA-COMP:10207"/>
        <dbReference type="Rhea" id="RHEA-COMP:10208"/>
        <dbReference type="ChEBI" id="CHEBI:15377"/>
        <dbReference type="ChEBI" id="CHEBI:28938"/>
        <dbReference type="ChEBI" id="CHEBI:29973"/>
        <dbReference type="ChEBI" id="CHEBI:30011"/>
        <dbReference type="EC" id="3.5.1.44"/>
    </reaction>
</comment>
<dbReference type="EC" id="3.5.1.44" evidence="3"/>
<keyword evidence="1 3" id="KW-0378">Hydrolase</keyword>
<dbReference type="SMART" id="SM00448">
    <property type="entry name" value="REC"/>
    <property type="match status" value="1"/>
</dbReference>
<feature type="domain" description="Response regulatory" evidence="6">
    <location>
        <begin position="5"/>
        <end position="122"/>
    </location>
</feature>
<feature type="active site" evidence="3 4">
    <location>
        <position position="192"/>
    </location>
</feature>
<dbReference type="InterPro" id="IPR008248">
    <property type="entry name" value="CheB-like"/>
</dbReference>
<evidence type="ECO:0000313" key="8">
    <source>
        <dbReference type="EMBL" id="QAS50979.1"/>
    </source>
</evidence>
<dbReference type="CDD" id="cd16432">
    <property type="entry name" value="CheB_Rec"/>
    <property type="match status" value="1"/>
</dbReference>
<dbReference type="GO" id="GO:0008984">
    <property type="term" value="F:protein-glutamate methylesterase activity"/>
    <property type="evidence" value="ECO:0007669"/>
    <property type="project" value="UniProtKB-UniRule"/>
</dbReference>
<evidence type="ECO:0000256" key="5">
    <source>
        <dbReference type="PROSITE-ProRule" id="PRU00169"/>
    </source>
</evidence>
<dbReference type="AlphaFoldDB" id="A0A410M8D8"/>
<dbReference type="GO" id="GO:0050568">
    <property type="term" value="F:protein-glutamine glutaminase activity"/>
    <property type="evidence" value="ECO:0007669"/>
    <property type="project" value="UniProtKB-UniRule"/>
</dbReference>
<dbReference type="CDD" id="cd17541">
    <property type="entry name" value="REC_CheB-like"/>
    <property type="match status" value="1"/>
</dbReference>
<dbReference type="InterPro" id="IPR000673">
    <property type="entry name" value="Sig_transdc_resp-reg_Me-estase"/>
</dbReference>
<dbReference type="InterPro" id="IPR001789">
    <property type="entry name" value="Sig_transdc_resp-reg_receiver"/>
</dbReference>
<keyword evidence="3" id="KW-0963">Cytoplasm</keyword>
<reference evidence="8 9" key="1">
    <citation type="submission" date="2018-01" db="EMBL/GenBank/DDBJ databases">
        <title>The whole genome sequencing and assembly of Halobacillus litoralis ERB031 strain.</title>
        <authorList>
            <person name="Lee S.-J."/>
            <person name="Park M.-K."/>
            <person name="Kim J.-Y."/>
            <person name="Lee Y.-J."/>
            <person name="Yi H."/>
            <person name="Bahn Y.-S."/>
            <person name="Kim J.F."/>
            <person name="Lee D.-W."/>
        </authorList>
    </citation>
    <scope>NUCLEOTIDE SEQUENCE [LARGE SCALE GENOMIC DNA]</scope>
    <source>
        <strain evidence="8 9">ERB 031</strain>
    </source>
</reference>
<dbReference type="PANTHER" id="PTHR42872:SF3">
    <property type="entry name" value="PROTEIN-GLUTAMATE METHYLESTERASE_PROTEIN-GLUTAMINE GLUTAMINASE 1"/>
    <property type="match status" value="1"/>
</dbReference>
<dbReference type="NCBIfam" id="NF001965">
    <property type="entry name" value="PRK00742.1"/>
    <property type="match status" value="1"/>
</dbReference>
<dbReference type="Proteomes" id="UP000287756">
    <property type="component" value="Chromosome"/>
</dbReference>
<evidence type="ECO:0000313" key="9">
    <source>
        <dbReference type="Proteomes" id="UP000287756"/>
    </source>
</evidence>
<feature type="domain" description="CheB-type methylesterase" evidence="7">
    <location>
        <begin position="148"/>
        <end position="348"/>
    </location>
</feature>
<evidence type="ECO:0000259" key="6">
    <source>
        <dbReference type="PROSITE" id="PS50110"/>
    </source>
</evidence>
<keyword evidence="3 4" id="KW-0145">Chemotaxis</keyword>
<evidence type="ECO:0000259" key="7">
    <source>
        <dbReference type="PROSITE" id="PS50122"/>
    </source>
</evidence>
<feature type="active site" evidence="3 4">
    <location>
        <position position="165"/>
    </location>
</feature>
<dbReference type="EMBL" id="CP026118">
    <property type="protein sequence ID" value="QAS50979.1"/>
    <property type="molecule type" value="Genomic_DNA"/>
</dbReference>